<evidence type="ECO:0000313" key="6">
    <source>
        <dbReference type="Proteomes" id="UP000024635"/>
    </source>
</evidence>
<dbReference type="GO" id="GO:0004867">
    <property type="term" value="F:serine-type endopeptidase inhibitor activity"/>
    <property type="evidence" value="ECO:0007669"/>
    <property type="project" value="UniProtKB-KW"/>
</dbReference>
<dbReference type="EMBL" id="JARK01001396">
    <property type="protein sequence ID" value="EYC09383.1"/>
    <property type="molecule type" value="Genomic_DNA"/>
</dbReference>
<keyword evidence="3" id="KW-0732">Signal</keyword>
<keyword evidence="1" id="KW-0722">Serine protease inhibitor</keyword>
<dbReference type="InterPro" id="IPR002919">
    <property type="entry name" value="TIL_dom"/>
</dbReference>
<protein>
    <recommendedName>
        <fullName evidence="4">TIL domain-containing protein</fullName>
    </recommendedName>
</protein>
<evidence type="ECO:0000256" key="2">
    <source>
        <dbReference type="SAM" id="MobiDB-lite"/>
    </source>
</evidence>
<feature type="domain" description="TIL" evidence="4">
    <location>
        <begin position="99"/>
        <end position="157"/>
    </location>
</feature>
<dbReference type="AlphaFoldDB" id="A0A016U427"/>
<reference evidence="6" key="1">
    <citation type="journal article" date="2015" name="Nat. Genet.">
        <title>The genome and transcriptome of the zoonotic hookworm Ancylostoma ceylanicum identify infection-specific gene families.</title>
        <authorList>
            <person name="Schwarz E.M."/>
            <person name="Hu Y."/>
            <person name="Antoshechkin I."/>
            <person name="Miller M.M."/>
            <person name="Sternberg P.W."/>
            <person name="Aroian R.V."/>
        </authorList>
    </citation>
    <scope>NUCLEOTIDE SEQUENCE</scope>
    <source>
        <strain evidence="6">HY135</strain>
    </source>
</reference>
<accession>A0A016U427</accession>
<dbReference type="CDD" id="cd19941">
    <property type="entry name" value="TIL"/>
    <property type="match status" value="1"/>
</dbReference>
<keyword evidence="6" id="KW-1185">Reference proteome</keyword>
<evidence type="ECO:0000313" key="5">
    <source>
        <dbReference type="EMBL" id="EYC09383.1"/>
    </source>
</evidence>
<dbReference type="InterPro" id="IPR036084">
    <property type="entry name" value="Ser_inhib-like_sf"/>
</dbReference>
<dbReference type="OrthoDB" id="5834364at2759"/>
<dbReference type="SUPFAM" id="SSF57567">
    <property type="entry name" value="Serine protease inhibitors"/>
    <property type="match status" value="1"/>
</dbReference>
<feature type="region of interest" description="Disordered" evidence="2">
    <location>
        <begin position="75"/>
        <end position="94"/>
    </location>
</feature>
<organism evidence="5 6">
    <name type="scientific">Ancylostoma ceylanicum</name>
    <dbReference type="NCBI Taxonomy" id="53326"/>
    <lineage>
        <taxon>Eukaryota</taxon>
        <taxon>Metazoa</taxon>
        <taxon>Ecdysozoa</taxon>
        <taxon>Nematoda</taxon>
        <taxon>Chromadorea</taxon>
        <taxon>Rhabditida</taxon>
        <taxon>Rhabditina</taxon>
        <taxon>Rhabditomorpha</taxon>
        <taxon>Strongyloidea</taxon>
        <taxon>Ancylostomatidae</taxon>
        <taxon>Ancylostomatinae</taxon>
        <taxon>Ancylostoma</taxon>
    </lineage>
</organism>
<dbReference type="Proteomes" id="UP000024635">
    <property type="component" value="Unassembled WGS sequence"/>
</dbReference>
<feature type="chain" id="PRO_5001488796" description="TIL domain-containing protein" evidence="3">
    <location>
        <begin position="20"/>
        <end position="161"/>
    </location>
</feature>
<dbReference type="Gene3D" id="2.10.25.10">
    <property type="entry name" value="Laminin"/>
    <property type="match status" value="1"/>
</dbReference>
<evidence type="ECO:0000259" key="4">
    <source>
        <dbReference type="Pfam" id="PF01826"/>
    </source>
</evidence>
<gene>
    <name evidence="5" type="primary">Acey_s0060.g3084</name>
    <name evidence="5" type="ORF">Y032_0060g3084</name>
</gene>
<name>A0A016U427_9BILA</name>
<keyword evidence="1" id="KW-0646">Protease inhibitor</keyword>
<proteinExistence type="predicted"/>
<comment type="caution">
    <text evidence="5">The sequence shown here is derived from an EMBL/GenBank/DDBJ whole genome shotgun (WGS) entry which is preliminary data.</text>
</comment>
<evidence type="ECO:0000256" key="3">
    <source>
        <dbReference type="SAM" id="SignalP"/>
    </source>
</evidence>
<feature type="signal peptide" evidence="3">
    <location>
        <begin position="1"/>
        <end position="19"/>
    </location>
</feature>
<dbReference type="Pfam" id="PF01826">
    <property type="entry name" value="TIL"/>
    <property type="match status" value="1"/>
</dbReference>
<evidence type="ECO:0000256" key="1">
    <source>
        <dbReference type="ARBA" id="ARBA00022900"/>
    </source>
</evidence>
<sequence>MAFEHVFVLLFVLTTSTTATDQYGGPGETTSNPDEIIPCAATQCPEGFSCEEGRVICPFVPPCFTRPTRCVPHGYRSGEGSGDSSEEWSGSGEEGSGDCPMNMYSATCGPLCPQDCSNEPTCLAITCTDEERCFCNPGYVLQNKDDPSQGCVLPEECPCAV</sequence>